<name>A0A351U485_9BACT</name>
<reference evidence="3" key="1">
    <citation type="journal article" date="2020" name="Biotechnol. Biofuels">
        <title>New insights from the biogas microbiome by comprehensive genome-resolved metagenomics of nearly 1600 species originating from multiple anaerobic digesters.</title>
        <authorList>
            <person name="Campanaro S."/>
            <person name="Treu L."/>
            <person name="Rodriguez-R L.M."/>
            <person name="Kovalovszki A."/>
            <person name="Ziels R.M."/>
            <person name="Maus I."/>
            <person name="Zhu X."/>
            <person name="Kougias P.G."/>
            <person name="Basile A."/>
            <person name="Luo G."/>
            <person name="Schluter A."/>
            <person name="Konstantinidis K.T."/>
            <person name="Angelidaki I."/>
        </authorList>
    </citation>
    <scope>NUCLEOTIDE SEQUENCE</scope>
    <source>
        <strain evidence="3">AS06rmzACSIP_7</strain>
    </source>
</reference>
<dbReference type="STRING" id="909663.GCA_000512235_00532"/>
<dbReference type="AlphaFoldDB" id="A0A351U485"/>
<comment type="caution">
    <text evidence="3">The sequence shown here is derived from an EMBL/GenBank/DDBJ whole genome shotgun (WGS) entry which is preliminary data.</text>
</comment>
<sequence>MILAETIHITRNLYGESLKDIIIERLVLGVFFTGVKLSTGYGGVSYTPIAELHNNPSCSSMSFLKPGAGNFKGTSVHEILDEPAGSPLLNTVRLVILNALSPPFLTAERYRMTYDRDVLSAADIRSMKKVAMVGAFTPFLDVFKKRSDIELHVIEKKTQSFREDEARYYVPAERAGEIIPRCDTVIITGATVANGTIDQLLTYTSPGAKVIVTGPTVSFLPDALFERNVDIVGGTIVTDVDRALELLAEGAGAYQLFGTCVRKINIMREGDSK</sequence>
<evidence type="ECO:0000313" key="4">
    <source>
        <dbReference type="Proteomes" id="UP000777265"/>
    </source>
</evidence>
<dbReference type="Gene3D" id="3.40.50.11590">
    <property type="match status" value="1"/>
</dbReference>
<gene>
    <name evidence="3" type="ORF">GXY80_02825</name>
</gene>
<organism evidence="3 4">
    <name type="scientific">Syntrophorhabdus aromaticivorans</name>
    <dbReference type="NCBI Taxonomy" id="328301"/>
    <lineage>
        <taxon>Bacteria</taxon>
        <taxon>Pseudomonadati</taxon>
        <taxon>Thermodesulfobacteriota</taxon>
        <taxon>Syntrophorhabdia</taxon>
        <taxon>Syntrophorhabdales</taxon>
        <taxon>Syntrophorhabdaceae</taxon>
        <taxon>Syntrophorhabdus</taxon>
    </lineage>
</organism>
<reference evidence="3" key="2">
    <citation type="submission" date="2020-01" db="EMBL/GenBank/DDBJ databases">
        <authorList>
            <person name="Campanaro S."/>
        </authorList>
    </citation>
    <scope>NUCLEOTIDE SEQUENCE</scope>
    <source>
        <strain evidence="3">AS06rmzACSIP_7</strain>
    </source>
</reference>
<evidence type="ECO:0000259" key="1">
    <source>
        <dbReference type="Pfam" id="PF04016"/>
    </source>
</evidence>
<dbReference type="Pfam" id="PF04016">
    <property type="entry name" value="DUF364"/>
    <property type="match status" value="1"/>
</dbReference>
<dbReference type="Proteomes" id="UP000777265">
    <property type="component" value="Unassembled WGS sequence"/>
</dbReference>
<proteinExistence type="predicted"/>
<dbReference type="EMBL" id="JAAYEE010000048">
    <property type="protein sequence ID" value="NLW34404.1"/>
    <property type="molecule type" value="Genomic_DNA"/>
</dbReference>
<feature type="domain" description="Putative heavy-metal chelation" evidence="1">
    <location>
        <begin position="118"/>
        <end position="264"/>
    </location>
</feature>
<feature type="domain" description="DUF4213" evidence="2">
    <location>
        <begin position="13"/>
        <end position="101"/>
    </location>
</feature>
<dbReference type="SUPFAM" id="SSF159713">
    <property type="entry name" value="Dhaf3308-like"/>
    <property type="match status" value="1"/>
</dbReference>
<evidence type="ECO:0000259" key="2">
    <source>
        <dbReference type="Pfam" id="PF13938"/>
    </source>
</evidence>
<accession>A0A351U485</accession>
<evidence type="ECO:0000313" key="3">
    <source>
        <dbReference type="EMBL" id="NLW34404.1"/>
    </source>
</evidence>
<dbReference type="Pfam" id="PF13938">
    <property type="entry name" value="DUF4213"/>
    <property type="match status" value="1"/>
</dbReference>
<dbReference type="InterPro" id="IPR007161">
    <property type="entry name" value="DUF364"/>
</dbReference>
<dbReference type="InterPro" id="IPR025251">
    <property type="entry name" value="DUF4213"/>
</dbReference>
<protein>
    <submittedName>
        <fullName evidence="3">DUF364 domain-containing protein</fullName>
    </submittedName>
</protein>